<sequence>MRRELRFKVYVPQTAEAVPSSISQQTDSQSTSCLHLTDVSHVSNLAWRADALAHGSPTGPTSGNATAGNEVYPQPREFAIHLAEATPYQHWTALSPQRPYPKSPELSASRELSPVEAALEAARGSDTPALIDTGEVGWCPSSPCNDTLASPSGDSDGSVQPISLRLDDPVGLDMERRSLIVPGIADEGSATRDVENLQNQEEGADGLISDPEFNSDILDSDSDAQSDTSDAKGEMDNDQGFQNTAKSNLVLAKDFLEKTWSRLCNCQEE</sequence>
<organism evidence="2 3">
    <name type="scientific">Dactylonectria macrodidyma</name>
    <dbReference type="NCBI Taxonomy" id="307937"/>
    <lineage>
        <taxon>Eukaryota</taxon>
        <taxon>Fungi</taxon>
        <taxon>Dikarya</taxon>
        <taxon>Ascomycota</taxon>
        <taxon>Pezizomycotina</taxon>
        <taxon>Sordariomycetes</taxon>
        <taxon>Hypocreomycetidae</taxon>
        <taxon>Hypocreales</taxon>
        <taxon>Nectriaceae</taxon>
        <taxon>Dactylonectria</taxon>
    </lineage>
</organism>
<keyword evidence="3" id="KW-1185">Reference proteome</keyword>
<name>A0A9P9EHR8_9HYPO</name>
<dbReference type="AlphaFoldDB" id="A0A9P9EHR8"/>
<comment type="caution">
    <text evidence="2">The sequence shown here is derived from an EMBL/GenBank/DDBJ whole genome shotgun (WGS) entry which is preliminary data.</text>
</comment>
<dbReference type="Proteomes" id="UP000738349">
    <property type="component" value="Unassembled WGS sequence"/>
</dbReference>
<evidence type="ECO:0000313" key="2">
    <source>
        <dbReference type="EMBL" id="KAH7137693.1"/>
    </source>
</evidence>
<proteinExistence type="predicted"/>
<gene>
    <name evidence="2" type="ORF">EDB81DRAFT_72688</name>
</gene>
<dbReference type="EMBL" id="JAGMUV010000012">
    <property type="protein sequence ID" value="KAH7137693.1"/>
    <property type="molecule type" value="Genomic_DNA"/>
</dbReference>
<protein>
    <submittedName>
        <fullName evidence="2">Uncharacterized protein</fullName>
    </submittedName>
</protein>
<feature type="region of interest" description="Disordered" evidence="1">
    <location>
        <begin position="142"/>
        <end position="164"/>
    </location>
</feature>
<evidence type="ECO:0000313" key="3">
    <source>
        <dbReference type="Proteomes" id="UP000738349"/>
    </source>
</evidence>
<reference evidence="2" key="1">
    <citation type="journal article" date="2021" name="Nat. Commun.">
        <title>Genetic determinants of endophytism in the Arabidopsis root mycobiome.</title>
        <authorList>
            <person name="Mesny F."/>
            <person name="Miyauchi S."/>
            <person name="Thiergart T."/>
            <person name="Pickel B."/>
            <person name="Atanasova L."/>
            <person name="Karlsson M."/>
            <person name="Huettel B."/>
            <person name="Barry K.W."/>
            <person name="Haridas S."/>
            <person name="Chen C."/>
            <person name="Bauer D."/>
            <person name="Andreopoulos W."/>
            <person name="Pangilinan J."/>
            <person name="LaButti K."/>
            <person name="Riley R."/>
            <person name="Lipzen A."/>
            <person name="Clum A."/>
            <person name="Drula E."/>
            <person name="Henrissat B."/>
            <person name="Kohler A."/>
            <person name="Grigoriev I.V."/>
            <person name="Martin F.M."/>
            <person name="Hacquard S."/>
        </authorList>
    </citation>
    <scope>NUCLEOTIDE SEQUENCE</scope>
    <source>
        <strain evidence="2">MPI-CAGE-AT-0147</strain>
    </source>
</reference>
<feature type="region of interest" description="Disordered" evidence="1">
    <location>
        <begin position="202"/>
        <end position="244"/>
    </location>
</feature>
<evidence type="ECO:0000256" key="1">
    <source>
        <dbReference type="SAM" id="MobiDB-lite"/>
    </source>
</evidence>
<accession>A0A9P9EHR8</accession>
<feature type="compositionally biased region" description="Polar residues" evidence="1">
    <location>
        <begin position="142"/>
        <end position="161"/>
    </location>
</feature>